<accession>A0A512ISM7</accession>
<proteinExistence type="predicted"/>
<evidence type="ECO:0000313" key="1">
    <source>
        <dbReference type="EMBL" id="GEP00714.1"/>
    </source>
</evidence>
<dbReference type="Proteomes" id="UP000321258">
    <property type="component" value="Unassembled WGS sequence"/>
</dbReference>
<keyword evidence="2" id="KW-1185">Reference proteome</keyword>
<dbReference type="EMBL" id="BJZT01000034">
    <property type="protein sequence ID" value="GEP00714.1"/>
    <property type="molecule type" value="Genomic_DNA"/>
</dbReference>
<evidence type="ECO:0000313" key="2">
    <source>
        <dbReference type="Proteomes" id="UP000321258"/>
    </source>
</evidence>
<comment type="caution">
    <text evidence="1">The sequence shown here is derived from an EMBL/GenBank/DDBJ whole genome shotgun (WGS) entry which is preliminary data.</text>
</comment>
<reference evidence="1 2" key="1">
    <citation type="submission" date="2019-07" db="EMBL/GenBank/DDBJ databases">
        <title>Whole genome shotgun sequence of Methylobacterium haplocladii NBRC 107714.</title>
        <authorList>
            <person name="Hosoyama A."/>
            <person name="Uohara A."/>
            <person name="Ohji S."/>
            <person name="Ichikawa N."/>
        </authorList>
    </citation>
    <scope>NUCLEOTIDE SEQUENCE [LARGE SCALE GENOMIC DNA]</scope>
    <source>
        <strain evidence="1 2">NBRC 107714</strain>
    </source>
</reference>
<organism evidence="1 2">
    <name type="scientific">Methylobacterium haplocladii</name>
    <dbReference type="NCBI Taxonomy" id="1176176"/>
    <lineage>
        <taxon>Bacteria</taxon>
        <taxon>Pseudomonadati</taxon>
        <taxon>Pseudomonadota</taxon>
        <taxon>Alphaproteobacteria</taxon>
        <taxon>Hyphomicrobiales</taxon>
        <taxon>Methylobacteriaceae</taxon>
        <taxon>Methylobacterium</taxon>
    </lineage>
</organism>
<name>A0A512ISM7_9HYPH</name>
<gene>
    <name evidence="1" type="ORF">MHA02_31010</name>
</gene>
<sequence>MRIKRWTAHARGRCATNVKFEPTEIPSVLLEALLALTTVLPRLDAGVEAARARLAPFERPPLRSTLDANPPAPAPALPYFSATARAVSNWRDEAGASLMPASLALVVKYASAEPGFVARCVKLNNYWCIKQARWRGELGGDGEGHTGFATAADGADAAASLLRRYYREFGRRTALAVVRRWAPAECGGGPAAVSPPAGATRLASGPRVSTALAPRGLGRTLRARFLAGHARGGAPRRAAARAGGDLRVQPWSARARLAGHPGRVARIAAPKPVADIAAGIGPSPSVKTRPEAAQPIRGLAAASGLALPPRFPLDTPPAAVRPVPAPVRGADNPSALLASDRLVAESANLPSIVAGLPAGSLLDLRVPAPFCSTDETRIRAYADRIATSVGLKPEDDLGLFTADGTPTARLAPVMLAMSAVELGSLRATPALIAAAIGRLERGFTGAAASAAN</sequence>
<dbReference type="AlphaFoldDB" id="A0A512ISM7"/>
<protein>
    <submittedName>
        <fullName evidence="1">Uncharacterized protein</fullName>
    </submittedName>
</protein>